<keyword evidence="1" id="KW-0812">Transmembrane</keyword>
<keyword evidence="3" id="KW-1185">Reference proteome</keyword>
<proteinExistence type="predicted"/>
<dbReference type="EMBL" id="FZNS01000020">
    <property type="protein sequence ID" value="SNS04570.1"/>
    <property type="molecule type" value="Genomic_DNA"/>
</dbReference>
<keyword evidence="1" id="KW-0472">Membrane</keyword>
<reference evidence="3" key="1">
    <citation type="submission" date="2017-06" db="EMBL/GenBank/DDBJ databases">
        <authorList>
            <person name="Varghese N."/>
            <person name="Submissions S."/>
        </authorList>
    </citation>
    <scope>NUCLEOTIDE SEQUENCE [LARGE SCALE GENOMIC DNA]</scope>
    <source>
        <strain evidence="3">DSM 28041</strain>
    </source>
</reference>
<dbReference type="RefSeq" id="WP_089334407.1">
    <property type="nucleotide sequence ID" value="NZ_FZNS01000020.1"/>
</dbReference>
<keyword evidence="1" id="KW-1133">Transmembrane helix</keyword>
<evidence type="ECO:0000313" key="3">
    <source>
        <dbReference type="Proteomes" id="UP000198310"/>
    </source>
</evidence>
<evidence type="ECO:0000313" key="2">
    <source>
        <dbReference type="EMBL" id="SNS04570.1"/>
    </source>
</evidence>
<gene>
    <name evidence="2" type="ORF">SAMN06269173_12018</name>
</gene>
<accession>A0A239B9N2</accession>
<dbReference type="Proteomes" id="UP000198310">
    <property type="component" value="Unassembled WGS sequence"/>
</dbReference>
<feature type="transmembrane region" description="Helical" evidence="1">
    <location>
        <begin position="50"/>
        <end position="68"/>
    </location>
</feature>
<organism evidence="2 3">
    <name type="scientific">Hymenobacter mucosus</name>
    <dbReference type="NCBI Taxonomy" id="1411120"/>
    <lineage>
        <taxon>Bacteria</taxon>
        <taxon>Pseudomonadati</taxon>
        <taxon>Bacteroidota</taxon>
        <taxon>Cytophagia</taxon>
        <taxon>Cytophagales</taxon>
        <taxon>Hymenobacteraceae</taxon>
        <taxon>Hymenobacter</taxon>
    </lineage>
</organism>
<sequence length="82" mass="9754">MKYAPRRRRNSPPPIDYIMRELHASSKRCDELLGPALQMIDERRKLSERFTTGLLVVGVAIVFFLHWLHPEWPWPVRITIPF</sequence>
<dbReference type="AlphaFoldDB" id="A0A239B9N2"/>
<protein>
    <submittedName>
        <fullName evidence="2">Uncharacterized protein</fullName>
    </submittedName>
</protein>
<evidence type="ECO:0000256" key="1">
    <source>
        <dbReference type="SAM" id="Phobius"/>
    </source>
</evidence>
<name>A0A239B9N2_9BACT</name>